<feature type="domain" description="Aspartate/ornithine carbamoyltransferase carbamoyl-P binding" evidence="11">
    <location>
        <begin position="13"/>
        <end position="144"/>
    </location>
</feature>
<evidence type="ECO:0000256" key="1">
    <source>
        <dbReference type="ARBA" id="ARBA00004852"/>
    </source>
</evidence>
<evidence type="ECO:0000256" key="7">
    <source>
        <dbReference type="ARBA" id="ARBA00048859"/>
    </source>
</evidence>
<dbReference type="InterPro" id="IPR006131">
    <property type="entry name" value="Asp_carbamoyltransf_Asp/Orn-bd"/>
</dbReference>
<keyword evidence="5" id="KW-0665">Pyrimidine biosynthesis</keyword>
<protein>
    <recommendedName>
        <fullName evidence="3 8">Aspartate carbamoyltransferase</fullName>
        <ecNumber evidence="3 8">2.1.3.2</ecNumber>
    </recommendedName>
</protein>
<dbReference type="InterPro" id="IPR036901">
    <property type="entry name" value="Asp/Orn_carbamoylTrfase_sf"/>
</dbReference>
<comment type="similarity">
    <text evidence="2">Belongs to the aspartate/ornithine carbamoyltransferase superfamily. ATCase family.</text>
</comment>
<evidence type="ECO:0000256" key="9">
    <source>
        <dbReference type="RuleBase" id="RU003634"/>
    </source>
</evidence>
<dbReference type="PATRIC" id="fig|1618749.3.peg.31"/>
<name>A0A0G1W0V8_9BACT</name>
<dbReference type="GO" id="GO:0006207">
    <property type="term" value="P:'de novo' pyrimidine nucleobase biosynthetic process"/>
    <property type="evidence" value="ECO:0007669"/>
    <property type="project" value="InterPro"/>
</dbReference>
<evidence type="ECO:0000256" key="3">
    <source>
        <dbReference type="ARBA" id="ARBA00013008"/>
    </source>
</evidence>
<dbReference type="EMBL" id="LCOJ01000001">
    <property type="protein sequence ID" value="KKU75935.1"/>
    <property type="molecule type" value="Genomic_DNA"/>
</dbReference>
<dbReference type="GO" id="GO:0006520">
    <property type="term" value="P:amino acid metabolic process"/>
    <property type="evidence" value="ECO:0007669"/>
    <property type="project" value="InterPro"/>
</dbReference>
<dbReference type="Gene3D" id="3.40.50.1370">
    <property type="entry name" value="Aspartate/ornithine carbamoyltransferase"/>
    <property type="match status" value="2"/>
</dbReference>
<dbReference type="NCBIfam" id="NF002032">
    <property type="entry name" value="PRK00856.1"/>
    <property type="match status" value="1"/>
</dbReference>
<dbReference type="GO" id="GO:0016597">
    <property type="term" value="F:amino acid binding"/>
    <property type="evidence" value="ECO:0007669"/>
    <property type="project" value="InterPro"/>
</dbReference>
<dbReference type="FunFam" id="3.40.50.1370:FF:000002">
    <property type="entry name" value="Aspartate carbamoyltransferase 2"/>
    <property type="match status" value="1"/>
</dbReference>
<dbReference type="SUPFAM" id="SSF53671">
    <property type="entry name" value="Aspartate/ornithine carbamoyltransferase"/>
    <property type="match status" value="1"/>
</dbReference>
<dbReference type="AlphaFoldDB" id="A0A0G1W0V8"/>
<comment type="pathway">
    <text evidence="1">Pyrimidine metabolism; UMP biosynthesis via de novo pathway; (S)-dihydroorotate from bicarbonate: step 2/3.</text>
</comment>
<sequence>MINVLDGKQFADKNLLDKIFKRASELQIADAKNEVPKLLTGKVIATVFFETSTRTRLSFESATLKLGGGVISITDPKTSSASKGESLEDTIKIISGYSDLIVLRHPENKAAETAASVSPVPVINAGDGFNEHPTQALYDLYTIEKELGKIDGLKIAFLADFRYQRNIHSLIPMFCLFKNIHLYLIGPKELALPQIYKDQLTSAGIKFEEPANIESILPEIDVLYVTRVFKERFSNEADYERLKKSFFIDTSTLEKMKPKSVILDVMPIIFEIDPAVHKDPRAAYFRQAKNGLYVRMALLLYALGL</sequence>
<evidence type="ECO:0000256" key="8">
    <source>
        <dbReference type="NCBIfam" id="TIGR00670"/>
    </source>
</evidence>
<evidence type="ECO:0000256" key="5">
    <source>
        <dbReference type="ARBA" id="ARBA00022975"/>
    </source>
</evidence>
<gene>
    <name evidence="12" type="ORF">UY01_C0001G0031</name>
</gene>
<dbReference type="Pfam" id="PF02729">
    <property type="entry name" value="OTCace_N"/>
    <property type="match status" value="1"/>
</dbReference>
<evidence type="ECO:0000259" key="10">
    <source>
        <dbReference type="Pfam" id="PF00185"/>
    </source>
</evidence>
<keyword evidence="4 9" id="KW-0808">Transferase</keyword>
<dbReference type="PANTHER" id="PTHR45753">
    <property type="entry name" value="ORNITHINE CARBAMOYLTRANSFERASE, MITOCHONDRIAL"/>
    <property type="match status" value="1"/>
</dbReference>
<evidence type="ECO:0000256" key="4">
    <source>
        <dbReference type="ARBA" id="ARBA00022679"/>
    </source>
</evidence>
<evidence type="ECO:0000259" key="11">
    <source>
        <dbReference type="Pfam" id="PF02729"/>
    </source>
</evidence>
<comment type="function">
    <text evidence="6">Catalyzes the condensation of carbamoyl phosphate and aspartate to form carbamoyl aspartate and inorganic phosphate, the committed step in the de novo pyrimidine nucleotide biosynthesis pathway.</text>
</comment>
<dbReference type="EC" id="2.1.3.2" evidence="3 8"/>
<dbReference type="GO" id="GO:0004070">
    <property type="term" value="F:aspartate carbamoyltransferase activity"/>
    <property type="evidence" value="ECO:0007669"/>
    <property type="project" value="UniProtKB-UniRule"/>
</dbReference>
<comment type="caution">
    <text evidence="12">The sequence shown here is derived from an EMBL/GenBank/DDBJ whole genome shotgun (WGS) entry which is preliminary data.</text>
</comment>
<comment type="catalytic activity">
    <reaction evidence="7">
        <text>carbamoyl phosphate + L-aspartate = N-carbamoyl-L-aspartate + phosphate + H(+)</text>
        <dbReference type="Rhea" id="RHEA:20013"/>
        <dbReference type="ChEBI" id="CHEBI:15378"/>
        <dbReference type="ChEBI" id="CHEBI:29991"/>
        <dbReference type="ChEBI" id="CHEBI:32814"/>
        <dbReference type="ChEBI" id="CHEBI:43474"/>
        <dbReference type="ChEBI" id="CHEBI:58228"/>
        <dbReference type="EC" id="2.1.3.2"/>
    </reaction>
</comment>
<dbReference type="PROSITE" id="PS00097">
    <property type="entry name" value="CARBAMOYLTRANSFERASE"/>
    <property type="match status" value="1"/>
</dbReference>
<organism evidence="12 13">
    <name type="scientific">Candidatus Nomurabacteria bacterium GW2011_GWB1_47_6</name>
    <dbReference type="NCBI Taxonomy" id="1618749"/>
    <lineage>
        <taxon>Bacteria</taxon>
        <taxon>Candidatus Nomuraibacteriota</taxon>
    </lineage>
</organism>
<proteinExistence type="inferred from homology"/>
<dbReference type="InterPro" id="IPR006130">
    <property type="entry name" value="Asp/Orn_carbamoylTrfase"/>
</dbReference>
<dbReference type="PANTHER" id="PTHR45753:SF6">
    <property type="entry name" value="ASPARTATE CARBAMOYLTRANSFERASE"/>
    <property type="match status" value="1"/>
</dbReference>
<dbReference type="InterPro" id="IPR002082">
    <property type="entry name" value="Asp_carbamoyltransf"/>
</dbReference>
<dbReference type="InterPro" id="IPR006132">
    <property type="entry name" value="Asp/Orn_carbamoyltranf_P-bd"/>
</dbReference>
<evidence type="ECO:0000313" key="12">
    <source>
        <dbReference type="EMBL" id="KKU75935.1"/>
    </source>
</evidence>
<feature type="domain" description="Aspartate/ornithine carbamoyltransferase Asp/Orn-binding" evidence="10">
    <location>
        <begin position="151"/>
        <end position="301"/>
    </location>
</feature>
<dbReference type="UniPathway" id="UPA00070">
    <property type="reaction ID" value="UER00116"/>
</dbReference>
<accession>A0A0G1W0V8</accession>
<dbReference type="Pfam" id="PF00185">
    <property type="entry name" value="OTCace"/>
    <property type="match status" value="1"/>
</dbReference>
<reference evidence="12 13" key="1">
    <citation type="journal article" date="2015" name="Nature">
        <title>rRNA introns, odd ribosomes, and small enigmatic genomes across a large radiation of phyla.</title>
        <authorList>
            <person name="Brown C.T."/>
            <person name="Hug L.A."/>
            <person name="Thomas B.C."/>
            <person name="Sharon I."/>
            <person name="Castelle C.J."/>
            <person name="Singh A."/>
            <person name="Wilkins M.J."/>
            <person name="Williams K.H."/>
            <person name="Banfield J.F."/>
        </authorList>
    </citation>
    <scope>NUCLEOTIDE SEQUENCE [LARGE SCALE GENOMIC DNA]</scope>
</reference>
<dbReference type="Proteomes" id="UP000034879">
    <property type="component" value="Unassembled WGS sequence"/>
</dbReference>
<dbReference type="NCBIfam" id="TIGR00670">
    <property type="entry name" value="asp_carb_tr"/>
    <property type="match status" value="1"/>
</dbReference>
<evidence type="ECO:0000256" key="6">
    <source>
        <dbReference type="ARBA" id="ARBA00043884"/>
    </source>
</evidence>
<evidence type="ECO:0000256" key="2">
    <source>
        <dbReference type="ARBA" id="ARBA00008896"/>
    </source>
</evidence>
<dbReference type="PRINTS" id="PR00100">
    <property type="entry name" value="AOTCASE"/>
</dbReference>
<dbReference type="PRINTS" id="PR00101">
    <property type="entry name" value="ATCASE"/>
</dbReference>
<dbReference type="GO" id="GO:0044205">
    <property type="term" value="P:'de novo' UMP biosynthetic process"/>
    <property type="evidence" value="ECO:0007669"/>
    <property type="project" value="UniProtKB-UniPathway"/>
</dbReference>
<evidence type="ECO:0000313" key="13">
    <source>
        <dbReference type="Proteomes" id="UP000034879"/>
    </source>
</evidence>